<keyword evidence="1" id="KW-0732">Signal</keyword>
<evidence type="ECO:0000256" key="1">
    <source>
        <dbReference type="SAM" id="SignalP"/>
    </source>
</evidence>
<dbReference type="EMBL" id="FXUL01000017">
    <property type="protein sequence ID" value="SMP72031.1"/>
    <property type="molecule type" value="Genomic_DNA"/>
</dbReference>
<feature type="chain" id="PRO_5046799472" description="Lipoprotein" evidence="1">
    <location>
        <begin position="21"/>
        <end position="65"/>
    </location>
</feature>
<accession>A0ABY1QIR9</accession>
<dbReference type="RefSeq" id="WP_283444014.1">
    <property type="nucleotide sequence ID" value="NZ_FXUL01000017.1"/>
</dbReference>
<proteinExistence type="predicted"/>
<evidence type="ECO:0000313" key="2">
    <source>
        <dbReference type="EMBL" id="SMP72031.1"/>
    </source>
</evidence>
<evidence type="ECO:0008006" key="4">
    <source>
        <dbReference type="Google" id="ProtNLM"/>
    </source>
</evidence>
<dbReference type="Proteomes" id="UP001158049">
    <property type="component" value="Unassembled WGS sequence"/>
</dbReference>
<evidence type="ECO:0000313" key="3">
    <source>
        <dbReference type="Proteomes" id="UP001158049"/>
    </source>
</evidence>
<keyword evidence="3" id="KW-1185">Reference proteome</keyword>
<comment type="caution">
    <text evidence="2">The sequence shown here is derived from an EMBL/GenBank/DDBJ whole genome shotgun (WGS) entry which is preliminary data.</text>
</comment>
<sequence length="65" mass="6684">MKPIAILLLALAGCTTPAPPASSPCPDLPELAQAATLADLEAHHLAVVRLYGACRAAKSPPKLEK</sequence>
<feature type="signal peptide" evidence="1">
    <location>
        <begin position="1"/>
        <end position="20"/>
    </location>
</feature>
<protein>
    <recommendedName>
        <fullName evidence="4">Lipoprotein</fullName>
    </recommendedName>
</protein>
<organism evidence="2 3">
    <name type="scientific">Noviherbaspirillum suwonense</name>
    <dbReference type="NCBI Taxonomy" id="1224511"/>
    <lineage>
        <taxon>Bacteria</taxon>
        <taxon>Pseudomonadati</taxon>
        <taxon>Pseudomonadota</taxon>
        <taxon>Betaproteobacteria</taxon>
        <taxon>Burkholderiales</taxon>
        <taxon>Oxalobacteraceae</taxon>
        <taxon>Noviherbaspirillum</taxon>
    </lineage>
</organism>
<gene>
    <name evidence="2" type="ORF">SAMN06295970_117115</name>
</gene>
<reference evidence="2 3" key="1">
    <citation type="submission" date="2017-05" db="EMBL/GenBank/DDBJ databases">
        <authorList>
            <person name="Varghese N."/>
            <person name="Submissions S."/>
        </authorList>
    </citation>
    <scope>NUCLEOTIDE SEQUENCE [LARGE SCALE GENOMIC DNA]</scope>
    <source>
        <strain evidence="2 3">DSM 26001</strain>
    </source>
</reference>
<name>A0ABY1QIR9_9BURK</name>